<reference evidence="2" key="1">
    <citation type="submission" date="2020-07" db="EMBL/GenBank/DDBJ databases">
        <authorList>
            <person name="Lin J."/>
        </authorList>
    </citation>
    <scope>NUCLEOTIDE SEQUENCE</scope>
</reference>
<protein>
    <recommendedName>
        <fullName evidence="1">CRAL-TRIO domain-containing protein</fullName>
    </recommendedName>
</protein>
<sequence length="215" mass="24389">MSDSSGGGGVGRGNVVPVSQLTDQELLLEKLEVFRIQGRDKKGRTILRIVGKFFPGRELGGARGEEALKGYLEKRVFPRLGERPFVVVYVHTRVQRGDNFPGVAALRSVYEAVPPPCAPLSRPCTSSTGAPSSPLLRHLRPLPLQRRLKYVSRLEFLWEHMRKREVEIPEFVHDHDEELERRPLMDYGLESDHHRRYDAPVMDSAASMYSLRCIS</sequence>
<dbReference type="Pfam" id="PF13716">
    <property type="entry name" value="CRAL_TRIO_2"/>
    <property type="match status" value="1"/>
</dbReference>
<feature type="domain" description="CRAL-TRIO" evidence="1">
    <location>
        <begin position="43"/>
        <end position="178"/>
    </location>
</feature>
<dbReference type="AlphaFoldDB" id="A0A6V7QPT5"/>
<dbReference type="PANTHER" id="PTHR48411">
    <property type="entry name" value="OS01G0948300 PROTEIN"/>
    <property type="match status" value="1"/>
</dbReference>
<evidence type="ECO:0000259" key="1">
    <source>
        <dbReference type="Pfam" id="PF13716"/>
    </source>
</evidence>
<dbReference type="InterPro" id="IPR001251">
    <property type="entry name" value="CRAL-TRIO_dom"/>
</dbReference>
<dbReference type="EMBL" id="LR862137">
    <property type="protein sequence ID" value="CAD1844775.1"/>
    <property type="molecule type" value="Genomic_DNA"/>
</dbReference>
<evidence type="ECO:0000313" key="2">
    <source>
        <dbReference type="EMBL" id="CAD1844775.1"/>
    </source>
</evidence>
<proteinExistence type="predicted"/>
<organism evidence="2">
    <name type="scientific">Ananas comosus var. bracteatus</name>
    <name type="common">red pineapple</name>
    <dbReference type="NCBI Taxonomy" id="296719"/>
    <lineage>
        <taxon>Eukaryota</taxon>
        <taxon>Viridiplantae</taxon>
        <taxon>Streptophyta</taxon>
        <taxon>Embryophyta</taxon>
        <taxon>Tracheophyta</taxon>
        <taxon>Spermatophyta</taxon>
        <taxon>Magnoliopsida</taxon>
        <taxon>Liliopsida</taxon>
        <taxon>Poales</taxon>
        <taxon>Bromeliaceae</taxon>
        <taxon>Bromelioideae</taxon>
        <taxon>Ananas</taxon>
    </lineage>
</organism>
<name>A0A6V7QPT5_ANACO</name>
<gene>
    <name evidence="2" type="ORF">CB5_LOCUS27986</name>
</gene>
<dbReference type="PANTHER" id="PTHR48411:SF1">
    <property type="entry name" value="OS01G0948300 PROTEIN"/>
    <property type="match status" value="1"/>
</dbReference>
<accession>A0A6V7QPT5</accession>
<dbReference type="Gene3D" id="3.40.525.10">
    <property type="entry name" value="CRAL-TRIO lipid binding domain"/>
    <property type="match status" value="1"/>
</dbReference>
<dbReference type="InterPro" id="IPR036865">
    <property type="entry name" value="CRAL-TRIO_dom_sf"/>
</dbReference>